<dbReference type="AlphaFoldDB" id="A0A291H1J7"/>
<name>A0A291H1J7_9MICO</name>
<dbReference type="Proteomes" id="UP000217889">
    <property type="component" value="Chromosome"/>
</dbReference>
<sequence>MLATLFVLTLVGGRVRRRPARGRRRRWPQACSSEPS</sequence>
<organism evidence="1 2">
    <name type="scientific">Brachybacterium ginsengisoli</name>
    <dbReference type="NCBI Taxonomy" id="1331682"/>
    <lineage>
        <taxon>Bacteria</taxon>
        <taxon>Bacillati</taxon>
        <taxon>Actinomycetota</taxon>
        <taxon>Actinomycetes</taxon>
        <taxon>Micrococcales</taxon>
        <taxon>Dermabacteraceae</taxon>
        <taxon>Brachybacterium</taxon>
    </lineage>
</organism>
<reference evidence="1 2" key="1">
    <citation type="journal article" date="2014" name="Int. J. Syst. Evol. Microbiol.">
        <title>Brachybacterium ginsengisoli sp. nov., isolated from soil of a ginseng field.</title>
        <authorList>
            <person name="Hoang V.A."/>
            <person name="Kim Y.J."/>
            <person name="Nguyen N.L."/>
            <person name="Yang D.C."/>
        </authorList>
    </citation>
    <scope>NUCLEOTIDE SEQUENCE [LARGE SCALE GENOMIC DNA]</scope>
    <source>
        <strain evidence="1 2">DCY80</strain>
    </source>
</reference>
<protein>
    <submittedName>
        <fullName evidence="1">Uncharacterized protein</fullName>
    </submittedName>
</protein>
<accession>A0A291H1J7</accession>
<dbReference type="KEGG" id="bgg:CFK41_17160"/>
<evidence type="ECO:0000313" key="1">
    <source>
        <dbReference type="EMBL" id="ATG56315.1"/>
    </source>
</evidence>
<keyword evidence="2" id="KW-1185">Reference proteome</keyword>
<dbReference type="EMBL" id="CP023564">
    <property type="protein sequence ID" value="ATG56315.1"/>
    <property type="molecule type" value="Genomic_DNA"/>
</dbReference>
<evidence type="ECO:0000313" key="2">
    <source>
        <dbReference type="Proteomes" id="UP000217889"/>
    </source>
</evidence>
<gene>
    <name evidence="1" type="ORF">CFK41_17160</name>
</gene>
<proteinExistence type="predicted"/>